<evidence type="ECO:0000256" key="1">
    <source>
        <dbReference type="SAM" id="MobiDB-lite"/>
    </source>
</evidence>
<name>A0ABT0X5U0_9ACTN</name>
<reference evidence="3" key="1">
    <citation type="journal article" date="2023" name="Int. J. Syst. Evol. Microbiol.">
        <title>Streptomyces meridianus sp. nov. isolated from brackish water of the Tagus estuary in Alcochete, Portugal.</title>
        <authorList>
            <person name="Santos J.D.N."/>
            <person name="Klimek D."/>
            <person name="Calusinska M."/>
            <person name="Lobo Da Cunha A."/>
            <person name="Catita J."/>
            <person name="Goncalves H."/>
            <person name="Gonzalez I."/>
            <person name="Reyes F."/>
            <person name="Lage O.M."/>
        </authorList>
    </citation>
    <scope>NUCLEOTIDE SEQUENCE</scope>
    <source>
        <strain evidence="3">MTZ3.1</strain>
    </source>
</reference>
<feature type="compositionally biased region" description="Basic and acidic residues" evidence="1">
    <location>
        <begin position="151"/>
        <end position="165"/>
    </location>
</feature>
<sequence length="165" mass="18018">MPEPRIRVAAYAVRSEPVPELLVFDHVGMPEAGTRIPAGGVQPGVDLERAVLRELAEETGVTDAVVVRPVALDRSPHPTTGMPRRTTFFLHRVPASIPSDWTHRVRSDGEDDGLTFACRFEPLPLTVPPADGQHAWLGQADPSWATAAGRTRSEMSPDTRSRPRS</sequence>
<feature type="domain" description="Nudix hydrolase" evidence="2">
    <location>
        <begin position="8"/>
        <end position="111"/>
    </location>
</feature>
<dbReference type="InterPro" id="IPR015797">
    <property type="entry name" value="NUDIX_hydrolase-like_dom_sf"/>
</dbReference>
<dbReference type="InterPro" id="IPR000086">
    <property type="entry name" value="NUDIX_hydrolase_dom"/>
</dbReference>
<protein>
    <submittedName>
        <fullName evidence="3">NUDIX domain-containing protein</fullName>
    </submittedName>
</protein>
<dbReference type="CDD" id="cd04663">
    <property type="entry name" value="NUDIX_Hydrolase"/>
    <property type="match status" value="1"/>
</dbReference>
<evidence type="ECO:0000313" key="4">
    <source>
        <dbReference type="Proteomes" id="UP001167160"/>
    </source>
</evidence>
<proteinExistence type="predicted"/>
<dbReference type="Pfam" id="PF00293">
    <property type="entry name" value="NUDIX"/>
    <property type="match status" value="1"/>
</dbReference>
<dbReference type="EMBL" id="JAMQGM010000016">
    <property type="protein sequence ID" value="MCM2577144.1"/>
    <property type="molecule type" value="Genomic_DNA"/>
</dbReference>
<organism evidence="3 4">
    <name type="scientific">Streptomyces meridianus</name>
    <dbReference type="NCBI Taxonomy" id="2938945"/>
    <lineage>
        <taxon>Bacteria</taxon>
        <taxon>Bacillati</taxon>
        <taxon>Actinomycetota</taxon>
        <taxon>Actinomycetes</taxon>
        <taxon>Kitasatosporales</taxon>
        <taxon>Streptomycetaceae</taxon>
        <taxon>Streptomyces</taxon>
    </lineage>
</organism>
<evidence type="ECO:0000259" key="2">
    <source>
        <dbReference type="Pfam" id="PF00293"/>
    </source>
</evidence>
<evidence type="ECO:0000313" key="3">
    <source>
        <dbReference type="EMBL" id="MCM2577144.1"/>
    </source>
</evidence>
<dbReference type="Proteomes" id="UP001167160">
    <property type="component" value="Unassembled WGS sequence"/>
</dbReference>
<comment type="caution">
    <text evidence="3">The sequence shown here is derived from an EMBL/GenBank/DDBJ whole genome shotgun (WGS) entry which is preliminary data.</text>
</comment>
<feature type="region of interest" description="Disordered" evidence="1">
    <location>
        <begin position="137"/>
        <end position="165"/>
    </location>
</feature>
<dbReference type="RefSeq" id="WP_251411457.1">
    <property type="nucleotide sequence ID" value="NZ_JAMQGM010000016.1"/>
</dbReference>
<dbReference type="SUPFAM" id="SSF55811">
    <property type="entry name" value="Nudix"/>
    <property type="match status" value="1"/>
</dbReference>
<accession>A0ABT0X5U0</accession>
<keyword evidence="4" id="KW-1185">Reference proteome</keyword>
<dbReference type="Gene3D" id="3.90.79.10">
    <property type="entry name" value="Nucleoside Triphosphate Pyrophosphohydrolase"/>
    <property type="match status" value="1"/>
</dbReference>
<gene>
    <name evidence="3" type="ORF">M1E25_07235</name>
</gene>